<protein>
    <submittedName>
        <fullName evidence="2">Uncharacterized protein</fullName>
    </submittedName>
</protein>
<keyword evidence="3" id="KW-1185">Reference proteome</keyword>
<feature type="region of interest" description="Disordered" evidence="1">
    <location>
        <begin position="54"/>
        <end position="73"/>
    </location>
</feature>
<feature type="region of interest" description="Disordered" evidence="1">
    <location>
        <begin position="1"/>
        <end position="43"/>
    </location>
</feature>
<sequence>MGESFKSPPTPFADVPHPEGVFQGLATGTEVRGSDGHRTRGQQEVQVRLPPELLVGGRQSGSSSTFKVVPPPGFSIHWRTADEAGRHLRESQTNQ</sequence>
<evidence type="ECO:0000313" key="2">
    <source>
        <dbReference type="EMBL" id="CAH1388451.1"/>
    </source>
</evidence>
<name>A0A9P0DYI1_NEZVI</name>
<proteinExistence type="predicted"/>
<evidence type="ECO:0000313" key="3">
    <source>
        <dbReference type="Proteomes" id="UP001152798"/>
    </source>
</evidence>
<dbReference type="AlphaFoldDB" id="A0A9P0DYI1"/>
<evidence type="ECO:0000256" key="1">
    <source>
        <dbReference type="SAM" id="MobiDB-lite"/>
    </source>
</evidence>
<dbReference type="EMBL" id="OV725077">
    <property type="protein sequence ID" value="CAH1388451.1"/>
    <property type="molecule type" value="Genomic_DNA"/>
</dbReference>
<reference evidence="2" key="1">
    <citation type="submission" date="2022-01" db="EMBL/GenBank/DDBJ databases">
        <authorList>
            <person name="King R."/>
        </authorList>
    </citation>
    <scope>NUCLEOTIDE SEQUENCE</scope>
</reference>
<accession>A0A9P0DYI1</accession>
<dbReference type="Proteomes" id="UP001152798">
    <property type="component" value="Chromosome 1"/>
</dbReference>
<organism evidence="2 3">
    <name type="scientific">Nezara viridula</name>
    <name type="common">Southern green stink bug</name>
    <name type="synonym">Cimex viridulus</name>
    <dbReference type="NCBI Taxonomy" id="85310"/>
    <lineage>
        <taxon>Eukaryota</taxon>
        <taxon>Metazoa</taxon>
        <taxon>Ecdysozoa</taxon>
        <taxon>Arthropoda</taxon>
        <taxon>Hexapoda</taxon>
        <taxon>Insecta</taxon>
        <taxon>Pterygota</taxon>
        <taxon>Neoptera</taxon>
        <taxon>Paraneoptera</taxon>
        <taxon>Hemiptera</taxon>
        <taxon>Heteroptera</taxon>
        <taxon>Panheteroptera</taxon>
        <taxon>Pentatomomorpha</taxon>
        <taxon>Pentatomoidea</taxon>
        <taxon>Pentatomidae</taxon>
        <taxon>Pentatominae</taxon>
        <taxon>Nezara</taxon>
    </lineage>
</organism>
<gene>
    <name evidence="2" type="ORF">NEZAVI_LOCUS72</name>
</gene>